<dbReference type="EMBL" id="CANTFL010001312">
    <property type="protein sequence ID" value="CAI5736266.1"/>
    <property type="molecule type" value="Genomic_DNA"/>
</dbReference>
<evidence type="ECO:0000313" key="2">
    <source>
        <dbReference type="EMBL" id="CAI5736266.1"/>
    </source>
</evidence>
<proteinExistence type="predicted"/>
<dbReference type="Proteomes" id="UP001162031">
    <property type="component" value="Unassembled WGS sequence"/>
</dbReference>
<evidence type="ECO:0000313" key="3">
    <source>
        <dbReference type="Proteomes" id="UP001162031"/>
    </source>
</evidence>
<sequence>MNVVSELRPYASSAVQSLWRHRPRIATVQEMLQDKRQWLWQRWQHKLNTREASVALLPPHPHSVSPPLHAASTTESLGDIKTHLQLLHAALDDLQQKGERWDDNVGRLQGALRDVRTCCSAARDRCTACARPPPVAPSGRQSCNIQSKRAVARRGACPNTLLLLHVDRLDVPMDVAKLPTAVQDCSAALLDRLVKAVDDGSSLSSSSSKRQLHVPQVPSDINRFDSEGPGKQVQLEVQDGLNALQPQTKMGHSIARMYQVLARDD</sequence>
<name>A0AAV0ULV8_HYABA</name>
<dbReference type="AlphaFoldDB" id="A0AAV0ULV8"/>
<accession>A0AAV0ULV8</accession>
<comment type="caution">
    <text evidence="2">The sequence shown here is derived from an EMBL/GenBank/DDBJ whole genome shotgun (WGS) entry which is preliminary data.</text>
</comment>
<feature type="region of interest" description="Disordered" evidence="1">
    <location>
        <begin position="200"/>
        <end position="228"/>
    </location>
</feature>
<gene>
    <name evidence="2" type="ORF">HBR001_LOCUS6771</name>
</gene>
<evidence type="ECO:0000256" key="1">
    <source>
        <dbReference type="SAM" id="MobiDB-lite"/>
    </source>
</evidence>
<reference evidence="2" key="1">
    <citation type="submission" date="2022-12" db="EMBL/GenBank/DDBJ databases">
        <authorList>
            <person name="Webb A."/>
        </authorList>
    </citation>
    <scope>NUCLEOTIDE SEQUENCE</scope>
    <source>
        <strain evidence="2">Hp1</strain>
    </source>
</reference>
<keyword evidence="3" id="KW-1185">Reference proteome</keyword>
<organism evidence="2 3">
    <name type="scientific">Hyaloperonospora brassicae</name>
    <name type="common">Brassica downy mildew</name>
    <name type="synonym">Peronospora brassicae</name>
    <dbReference type="NCBI Taxonomy" id="162125"/>
    <lineage>
        <taxon>Eukaryota</taxon>
        <taxon>Sar</taxon>
        <taxon>Stramenopiles</taxon>
        <taxon>Oomycota</taxon>
        <taxon>Peronosporomycetes</taxon>
        <taxon>Peronosporales</taxon>
        <taxon>Peronosporaceae</taxon>
        <taxon>Hyaloperonospora</taxon>
    </lineage>
</organism>
<protein>
    <submittedName>
        <fullName evidence="2">Uncharacterized protein</fullName>
    </submittedName>
</protein>